<name>A0A4S1CCZ4_9BACT</name>
<evidence type="ECO:0008006" key="3">
    <source>
        <dbReference type="Google" id="ProtNLM"/>
    </source>
</evidence>
<protein>
    <recommendedName>
        <fullName evidence="3">AXH domain-containing protein</fullName>
    </recommendedName>
</protein>
<reference evidence="1 2" key="1">
    <citation type="submission" date="2019-04" db="EMBL/GenBank/DDBJ databases">
        <title>Geobacter oryzae sp. nov., ferric-reducing bacteria isolated from paddy soil.</title>
        <authorList>
            <person name="Xu Z."/>
            <person name="Masuda Y."/>
            <person name="Itoh H."/>
            <person name="Senoo K."/>
        </authorList>
    </citation>
    <scope>NUCLEOTIDE SEQUENCE [LARGE SCALE GENOMIC DNA]</scope>
    <source>
        <strain evidence="1 2">Red111</strain>
    </source>
</reference>
<organism evidence="1 2">
    <name type="scientific">Geomonas terrae</name>
    <dbReference type="NCBI Taxonomy" id="2562681"/>
    <lineage>
        <taxon>Bacteria</taxon>
        <taxon>Pseudomonadati</taxon>
        <taxon>Thermodesulfobacteriota</taxon>
        <taxon>Desulfuromonadia</taxon>
        <taxon>Geobacterales</taxon>
        <taxon>Geobacteraceae</taxon>
        <taxon>Geomonas</taxon>
    </lineage>
</organism>
<gene>
    <name evidence="1" type="ORF">E4633_13120</name>
</gene>
<evidence type="ECO:0000313" key="1">
    <source>
        <dbReference type="EMBL" id="TGU71277.1"/>
    </source>
</evidence>
<accession>A0A4S1CCZ4</accession>
<keyword evidence="2" id="KW-1185">Reference proteome</keyword>
<proteinExistence type="predicted"/>
<evidence type="ECO:0000313" key="2">
    <source>
        <dbReference type="Proteomes" id="UP000306416"/>
    </source>
</evidence>
<dbReference type="EMBL" id="SRSC01000003">
    <property type="protein sequence ID" value="TGU71277.1"/>
    <property type="molecule type" value="Genomic_DNA"/>
</dbReference>
<comment type="caution">
    <text evidence="1">The sequence shown here is derived from an EMBL/GenBank/DDBJ whole genome shotgun (WGS) entry which is preliminary data.</text>
</comment>
<dbReference type="Proteomes" id="UP000306416">
    <property type="component" value="Unassembled WGS sequence"/>
</dbReference>
<sequence length="74" mass="8101">MKCPVCKNHQQVDTNLQSEGFKEGITECSVCGTVWSANHGVIEIVRDSQAESFLQAESECVEGDDYSLNMDDGS</sequence>
<dbReference type="RefSeq" id="WP_135870727.1">
    <property type="nucleotide sequence ID" value="NZ_SRSC01000003.1"/>
</dbReference>
<dbReference type="AlphaFoldDB" id="A0A4S1CCZ4"/>